<gene>
    <name evidence="2" type="ORF">KQX54_017136</name>
</gene>
<comment type="caution">
    <text evidence="2">The sequence shown here is derived from an EMBL/GenBank/DDBJ whole genome shotgun (WGS) entry which is preliminary data.</text>
</comment>
<feature type="signal peptide" evidence="1">
    <location>
        <begin position="1"/>
        <end position="19"/>
    </location>
</feature>
<dbReference type="EMBL" id="JAHXZJ010001864">
    <property type="protein sequence ID" value="KAH0550056.1"/>
    <property type="molecule type" value="Genomic_DNA"/>
</dbReference>
<feature type="chain" id="PRO_5043989505" evidence="1">
    <location>
        <begin position="20"/>
        <end position="272"/>
    </location>
</feature>
<accession>A0AAV7IFU6</accession>
<proteinExistence type="predicted"/>
<protein>
    <submittedName>
        <fullName evidence="2">Uncharacterized protein</fullName>
    </submittedName>
</protein>
<keyword evidence="3" id="KW-1185">Reference proteome</keyword>
<sequence length="272" mass="31081">MGPILWLIVINAITTHIYGEQIPLWHLEPGNTSNITSLKLTTAEYFDSMFNDYHFGRMLIQDDDFSSRCKINYKREMCVSLDSLKPLLYHGIYRGDDKLDVSGLNSSNTENQGYFDAFKNYFDESKYLFGLVQICRVMKTQTLHIHPLKSRDLPIVNGNIVHKIQKLPFGLLRFRRGLESHYVNLMKNHNSRELVLDLKLLPLPEAPELSRSVVGHLDVRPGDVLEPNDFSRITSSLMSSMSDSVSLSEPESVFSFSNCFKNDASVESLIKL</sequence>
<reference evidence="2 3" key="1">
    <citation type="journal article" date="2021" name="J. Hered.">
        <title>A chromosome-level genome assembly of the parasitoid wasp, Cotesia glomerata (Hymenoptera: Braconidae).</title>
        <authorList>
            <person name="Pinto B.J."/>
            <person name="Weis J.J."/>
            <person name="Gamble T."/>
            <person name="Ode P.J."/>
            <person name="Paul R."/>
            <person name="Zaspel J.M."/>
        </authorList>
    </citation>
    <scope>NUCLEOTIDE SEQUENCE [LARGE SCALE GENOMIC DNA]</scope>
    <source>
        <strain evidence="2">CgM1</strain>
    </source>
</reference>
<keyword evidence="1" id="KW-0732">Signal</keyword>
<dbReference type="AlphaFoldDB" id="A0AAV7IFU6"/>
<evidence type="ECO:0000313" key="3">
    <source>
        <dbReference type="Proteomes" id="UP000826195"/>
    </source>
</evidence>
<organism evidence="2 3">
    <name type="scientific">Cotesia glomerata</name>
    <name type="common">Lepidopteran parasitic wasp</name>
    <name type="synonym">Apanteles glomeratus</name>
    <dbReference type="NCBI Taxonomy" id="32391"/>
    <lineage>
        <taxon>Eukaryota</taxon>
        <taxon>Metazoa</taxon>
        <taxon>Ecdysozoa</taxon>
        <taxon>Arthropoda</taxon>
        <taxon>Hexapoda</taxon>
        <taxon>Insecta</taxon>
        <taxon>Pterygota</taxon>
        <taxon>Neoptera</taxon>
        <taxon>Endopterygota</taxon>
        <taxon>Hymenoptera</taxon>
        <taxon>Apocrita</taxon>
        <taxon>Ichneumonoidea</taxon>
        <taxon>Braconidae</taxon>
        <taxon>Microgastrinae</taxon>
        <taxon>Cotesia</taxon>
    </lineage>
</organism>
<evidence type="ECO:0000313" key="2">
    <source>
        <dbReference type="EMBL" id="KAH0550056.1"/>
    </source>
</evidence>
<dbReference type="Proteomes" id="UP000826195">
    <property type="component" value="Unassembled WGS sequence"/>
</dbReference>
<evidence type="ECO:0000256" key="1">
    <source>
        <dbReference type="SAM" id="SignalP"/>
    </source>
</evidence>
<name>A0AAV7IFU6_COTGL</name>